<feature type="compositionally biased region" description="Polar residues" evidence="6">
    <location>
        <begin position="313"/>
        <end position="324"/>
    </location>
</feature>
<feature type="compositionally biased region" description="Basic and acidic residues" evidence="6">
    <location>
        <begin position="232"/>
        <end position="246"/>
    </location>
</feature>
<dbReference type="FunFam" id="3.40.50.1000:FF:000063">
    <property type="entry name" value="Nuclear elongation and deformation protein"/>
    <property type="match status" value="1"/>
</dbReference>
<dbReference type="GO" id="GO:0005634">
    <property type="term" value="C:nucleus"/>
    <property type="evidence" value="ECO:0007669"/>
    <property type="project" value="UniProtKB-ARBA"/>
</dbReference>
<proteinExistence type="inferred from homology"/>
<dbReference type="PANTHER" id="PTHR12181">
    <property type="entry name" value="LIPIN"/>
    <property type="match status" value="1"/>
</dbReference>
<dbReference type="Gene3D" id="3.40.50.1000">
    <property type="entry name" value="HAD superfamily/HAD-like"/>
    <property type="match status" value="1"/>
</dbReference>
<protein>
    <recommendedName>
        <fullName evidence="3">phosphatidate phosphatase</fullName>
        <ecNumber evidence="3">3.1.3.4</ecNumber>
    </recommendedName>
</protein>
<feature type="region of interest" description="Disordered" evidence="6">
    <location>
        <begin position="1236"/>
        <end position="1292"/>
    </location>
</feature>
<feature type="compositionally biased region" description="Basic and acidic residues" evidence="6">
    <location>
        <begin position="136"/>
        <end position="155"/>
    </location>
</feature>
<comment type="similarity">
    <text evidence="2">Belongs to the lipin family.</text>
</comment>
<dbReference type="GO" id="GO:0008195">
    <property type="term" value="F:phosphatidate phosphatase activity"/>
    <property type="evidence" value="ECO:0007669"/>
    <property type="project" value="UniProtKB-EC"/>
</dbReference>
<feature type="compositionally biased region" description="Acidic residues" evidence="6">
    <location>
        <begin position="564"/>
        <end position="578"/>
    </location>
</feature>
<evidence type="ECO:0000256" key="1">
    <source>
        <dbReference type="ARBA" id="ARBA00001946"/>
    </source>
</evidence>
<reference evidence="8" key="1">
    <citation type="submission" date="2020-11" db="EMBL/GenBank/DDBJ databases">
        <authorList>
            <consortium name="DOE Joint Genome Institute"/>
            <person name="Ahrendt S."/>
            <person name="Riley R."/>
            <person name="Andreopoulos W."/>
            <person name="Labutti K."/>
            <person name="Pangilinan J."/>
            <person name="Ruiz-Duenas F.J."/>
            <person name="Barrasa J.M."/>
            <person name="Sanchez-Garcia M."/>
            <person name="Camarero S."/>
            <person name="Miyauchi S."/>
            <person name="Serrano A."/>
            <person name="Linde D."/>
            <person name="Babiker R."/>
            <person name="Drula E."/>
            <person name="Ayuso-Fernandez I."/>
            <person name="Pacheco R."/>
            <person name="Padilla G."/>
            <person name="Ferreira P."/>
            <person name="Barriuso J."/>
            <person name="Kellner H."/>
            <person name="Castanera R."/>
            <person name="Alfaro M."/>
            <person name="Ramirez L."/>
            <person name="Pisabarro A.G."/>
            <person name="Kuo A."/>
            <person name="Tritt A."/>
            <person name="Lipzen A."/>
            <person name="He G."/>
            <person name="Yan M."/>
            <person name="Ng V."/>
            <person name="Cullen D."/>
            <person name="Martin F."/>
            <person name="Rosso M.-N."/>
            <person name="Henrissat B."/>
            <person name="Hibbett D."/>
            <person name="Martinez A.T."/>
            <person name="Grigoriev I.V."/>
        </authorList>
    </citation>
    <scope>NUCLEOTIDE SEQUENCE</scope>
    <source>
        <strain evidence="8">CBS 506.95</strain>
    </source>
</reference>
<dbReference type="GO" id="GO:0019432">
    <property type="term" value="P:triglyceride biosynthetic process"/>
    <property type="evidence" value="ECO:0007669"/>
    <property type="project" value="TreeGrafter"/>
</dbReference>
<keyword evidence="9" id="KW-1185">Reference proteome</keyword>
<evidence type="ECO:0000313" key="9">
    <source>
        <dbReference type="Proteomes" id="UP000807306"/>
    </source>
</evidence>
<feature type="compositionally biased region" description="Basic and acidic residues" evidence="6">
    <location>
        <begin position="272"/>
        <end position="312"/>
    </location>
</feature>
<dbReference type="InterPro" id="IPR007651">
    <property type="entry name" value="Lipin_N"/>
</dbReference>
<feature type="compositionally biased region" description="Acidic residues" evidence="6">
    <location>
        <begin position="1246"/>
        <end position="1258"/>
    </location>
</feature>
<dbReference type="Pfam" id="PF16876">
    <property type="entry name" value="Lipin_mid"/>
    <property type="match status" value="1"/>
</dbReference>
<keyword evidence="5" id="KW-0378">Hydrolase</keyword>
<dbReference type="InterPro" id="IPR026058">
    <property type="entry name" value="LIPIN"/>
</dbReference>
<feature type="compositionally biased region" description="Acidic residues" evidence="6">
    <location>
        <begin position="612"/>
        <end position="624"/>
    </location>
</feature>
<feature type="compositionally biased region" description="Basic residues" evidence="6">
    <location>
        <begin position="582"/>
        <end position="593"/>
    </location>
</feature>
<feature type="region of interest" description="Disordered" evidence="6">
    <location>
        <begin position="738"/>
        <end position="848"/>
    </location>
</feature>
<dbReference type="Pfam" id="PF04571">
    <property type="entry name" value="Lipin_N"/>
    <property type="match status" value="1"/>
</dbReference>
<evidence type="ECO:0000256" key="3">
    <source>
        <dbReference type="ARBA" id="ARBA00012638"/>
    </source>
</evidence>
<feature type="compositionally biased region" description="Acidic residues" evidence="6">
    <location>
        <begin position="1322"/>
        <end position="1332"/>
    </location>
</feature>
<evidence type="ECO:0000256" key="2">
    <source>
        <dbReference type="ARBA" id="ARBA00005476"/>
    </source>
</evidence>
<feature type="compositionally biased region" description="Polar residues" evidence="6">
    <location>
        <begin position="173"/>
        <end position="185"/>
    </location>
</feature>
<dbReference type="EMBL" id="MU157856">
    <property type="protein sequence ID" value="KAF9528024.1"/>
    <property type="molecule type" value="Genomic_DNA"/>
</dbReference>
<feature type="compositionally biased region" description="Basic residues" evidence="6">
    <location>
        <begin position="1262"/>
        <end position="1271"/>
    </location>
</feature>
<evidence type="ECO:0000256" key="5">
    <source>
        <dbReference type="ARBA" id="ARBA00022801"/>
    </source>
</evidence>
<feature type="region of interest" description="Disordered" evidence="6">
    <location>
        <begin position="1307"/>
        <end position="1332"/>
    </location>
</feature>
<evidence type="ECO:0000256" key="6">
    <source>
        <dbReference type="SAM" id="MobiDB-lite"/>
    </source>
</evidence>
<sequence length="1363" mass="151210">MNYLRGAVSAISAPYQYYKDINPSTLTGAIDVIVIQRPSSSGDGTTPTELVCSPFHVRFGKWQLLRPSDKKVNVFVNGVKIPFDMKVGEAGEAFFVFETDDDVPADLITSPVLHATTDLPEKDGGKGGEQSDEEEPAKGDRFGAKKSDQDKEEQAAKGSEPDFLDLNEGSGSGDANSSTKVSSSPELDFRTTPKQTHYVPRALRKQDSRATISASNSQSKRNGNALPSPPLSRDHSLERKRQESEQPGRSNATSEQDRRVDAALTALNRQTHVPEVEYHHDVTLDMEGYKQDYHEEHPLHHNHKSNHDREASDQTIRSASTTSNTDEERLDFPSSAPGPLRKPHLNPHVQSETNSPYASSPPSSPSPSSSESSSRPESPNTREPLRPPKLIPDFRATSESPPDTDDVAIAIENPSPRIHSATIPVLHLRPHPHRAHLQHTHSLSLTTSPAHTHHAHDSLPQEYSWEWGAFPQPSPIKATFSKGGRLEPPKGLRLGRGLSTLKEKRKEKRRAVGFEMETSEEALTLRDNGTNAGSSSHTRSQSVPPALEGSPTKSKGRRQYKEYEDYEEEESDDEDDPFADGRKKRGRGGRNRRRILEYGKTPTQETAKFLFDQEDEDDDEDAEEGGISSFDFGRGGILSPSPDDPSLFILQLEGSLSFSSTAFQLSLVPDSDSSLSTTSQLAESFDRYKVDFERFIADESIVHDPRLVVRWGGEDSEQYVRRTDGSVVFGGLGGWREGTIRKPRLPEEQISRQQRIERAEEEGKNMLAENKDTALEGREGNAGGDEKETPTKKPTSTSWVQWWRSSGSGDNLKAPGSKPTPITPNGTVLGPDKSTASLPLPSTDRPKLDETIKSHSVDTFNEKGSRPTHIPMPAPSKKFAKTLRLTSEQLKSLKLKPGANSITFSLSASGAVAATARIFVWDSTDLVVISDIDGTITKSDGLGHVFAMIGRDWTHSGVAKLYTDIVKNGYKIMYLTSRAIGQADATRDYLRGVKQADYRLPEGPVIMSPDRLMASLHREVIMRKPEVFKMACLRDIQRLFGESARNPFYAGFGNRITDALSYRSVNVPSMRIFTIDSTGEVKMELLELAGYKSSYIYMTDLVDQMFPPIHRKWAPEFTDFNYWKPPVQDFPLPDLSPPSPTLSARSDISNQSALARLRNFSLAGGRTNSNRLSQHIARQSSLSSVINDVRQEIEGANGQGSAENSSDGYKNSHLRQMSSFEKLSSTLGSMVDTYRRSASPSSSFLDSDDEDEDGDELDLDGKRRKRQRRRSMTSMPGTLDEAHFGLDDEDGDFAFHESDKRERFVQADPEEYDEGAGAHGVEDEEEYEGEDMEEREYDAEEEAEAAFDEDLLAAGEMQKVPFL</sequence>
<dbReference type="Pfam" id="PF08235">
    <property type="entry name" value="LNS2"/>
    <property type="match status" value="1"/>
</dbReference>
<organism evidence="8 9">
    <name type="scientific">Crepidotus variabilis</name>
    <dbReference type="NCBI Taxonomy" id="179855"/>
    <lineage>
        <taxon>Eukaryota</taxon>
        <taxon>Fungi</taxon>
        <taxon>Dikarya</taxon>
        <taxon>Basidiomycota</taxon>
        <taxon>Agaricomycotina</taxon>
        <taxon>Agaricomycetes</taxon>
        <taxon>Agaricomycetidae</taxon>
        <taxon>Agaricales</taxon>
        <taxon>Agaricineae</taxon>
        <taxon>Crepidotaceae</taxon>
        <taxon>Crepidotus</taxon>
    </lineage>
</organism>
<feature type="region of interest" description="Disordered" evidence="6">
    <location>
        <begin position="479"/>
        <end position="636"/>
    </location>
</feature>
<gene>
    <name evidence="8" type="ORF">CPB83DRAFT_907180</name>
</gene>
<dbReference type="InterPro" id="IPR031703">
    <property type="entry name" value="Lipin_mid"/>
</dbReference>
<dbReference type="SMART" id="SM00775">
    <property type="entry name" value="LNS2"/>
    <property type="match status" value="1"/>
</dbReference>
<name>A0A9P6EFX9_9AGAR</name>
<feature type="compositionally biased region" description="Basic and acidic residues" evidence="6">
    <location>
        <begin position="738"/>
        <end position="791"/>
    </location>
</feature>
<feature type="region of interest" description="Disordered" evidence="6">
    <location>
        <begin position="111"/>
        <end position="407"/>
    </location>
</feature>
<feature type="domain" description="LNS2/PITP" evidence="7">
    <location>
        <begin position="927"/>
        <end position="1084"/>
    </location>
</feature>
<dbReference type="SUPFAM" id="SSF56784">
    <property type="entry name" value="HAD-like"/>
    <property type="match status" value="1"/>
</dbReference>
<evidence type="ECO:0000313" key="8">
    <source>
        <dbReference type="EMBL" id="KAF9528024.1"/>
    </source>
</evidence>
<dbReference type="PANTHER" id="PTHR12181:SF12">
    <property type="entry name" value="PHOSPHATIDATE PHOSPHATASE"/>
    <property type="match status" value="1"/>
</dbReference>
<comment type="cofactor">
    <cofactor evidence="1">
        <name>Mg(2+)</name>
        <dbReference type="ChEBI" id="CHEBI:18420"/>
    </cofactor>
</comment>
<dbReference type="EC" id="3.1.3.4" evidence="3"/>
<evidence type="ECO:0000259" key="7">
    <source>
        <dbReference type="SMART" id="SM00775"/>
    </source>
</evidence>
<accession>A0A9P6EFX9</accession>
<keyword evidence="4" id="KW-0597">Phosphoprotein</keyword>
<comment type="caution">
    <text evidence="8">The sequence shown here is derived from an EMBL/GenBank/DDBJ whole genome shotgun (WGS) entry which is preliminary data.</text>
</comment>
<feature type="compositionally biased region" description="Polar residues" evidence="6">
    <location>
        <begin position="209"/>
        <end position="222"/>
    </location>
</feature>
<dbReference type="InterPro" id="IPR013209">
    <property type="entry name" value="LNS2"/>
</dbReference>
<dbReference type="InterPro" id="IPR023214">
    <property type="entry name" value="HAD_sf"/>
</dbReference>
<dbReference type="OrthoDB" id="4567at2759"/>
<feature type="compositionally biased region" description="Low complexity" evidence="6">
    <location>
        <begin position="355"/>
        <end position="379"/>
    </location>
</feature>
<dbReference type="Proteomes" id="UP000807306">
    <property type="component" value="Unassembled WGS sequence"/>
</dbReference>
<feature type="compositionally biased region" description="Polar residues" evidence="6">
    <location>
        <begin position="527"/>
        <end position="543"/>
    </location>
</feature>
<evidence type="ECO:0000256" key="4">
    <source>
        <dbReference type="ARBA" id="ARBA00022553"/>
    </source>
</evidence>
<dbReference type="InterPro" id="IPR031315">
    <property type="entry name" value="LNS2/PITP"/>
</dbReference>
<dbReference type="InterPro" id="IPR036412">
    <property type="entry name" value="HAD-like_sf"/>
</dbReference>
<feature type="compositionally biased region" description="Polar residues" evidence="6">
    <location>
        <begin position="799"/>
        <end position="809"/>
    </location>
</feature>
<dbReference type="GO" id="GO:0009062">
    <property type="term" value="P:fatty acid catabolic process"/>
    <property type="evidence" value="ECO:0007669"/>
    <property type="project" value="TreeGrafter"/>
</dbReference>